<feature type="region of interest" description="Disordered" evidence="1">
    <location>
        <begin position="1"/>
        <end position="33"/>
    </location>
</feature>
<protein>
    <submittedName>
        <fullName evidence="2">Uncharacterized protein</fullName>
    </submittedName>
</protein>
<feature type="compositionally biased region" description="Gly residues" evidence="1">
    <location>
        <begin position="13"/>
        <end position="31"/>
    </location>
</feature>
<keyword evidence="3" id="KW-1185">Reference proteome</keyword>
<evidence type="ECO:0000313" key="3">
    <source>
        <dbReference type="Proteomes" id="UP001501005"/>
    </source>
</evidence>
<evidence type="ECO:0000256" key="1">
    <source>
        <dbReference type="SAM" id="MobiDB-lite"/>
    </source>
</evidence>
<dbReference type="EMBL" id="BAAAHG010000001">
    <property type="protein sequence ID" value="GAA0900709.1"/>
    <property type="molecule type" value="Genomic_DNA"/>
</dbReference>
<comment type="caution">
    <text evidence="2">The sequence shown here is derived from an EMBL/GenBank/DDBJ whole genome shotgun (WGS) entry which is preliminary data.</text>
</comment>
<proteinExistence type="predicted"/>
<dbReference type="Proteomes" id="UP001501005">
    <property type="component" value="Unassembled WGS sequence"/>
</dbReference>
<evidence type="ECO:0000313" key="2">
    <source>
        <dbReference type="EMBL" id="GAA0900709.1"/>
    </source>
</evidence>
<feature type="region of interest" description="Disordered" evidence="1">
    <location>
        <begin position="90"/>
        <end position="113"/>
    </location>
</feature>
<feature type="compositionally biased region" description="Basic residues" evidence="1">
    <location>
        <begin position="103"/>
        <end position="113"/>
    </location>
</feature>
<name>A0ABN1NCB5_9ACTN</name>
<sequence length="113" mass="11911">MQSKRHGGRHGGEGGTGPGAVRAGGPGGARGALGAAWCARSDEWTGRGACCLRLRRRGESDSFLKQMPHRTDSGRRVRRACARGEDMWCPPGPGATAPERRGAARKRHGPAGR</sequence>
<accession>A0ABN1NCB5</accession>
<organism evidence="2 3">
    <name type="scientific">Streptomyces thermoalcalitolerans</name>
    <dbReference type="NCBI Taxonomy" id="65605"/>
    <lineage>
        <taxon>Bacteria</taxon>
        <taxon>Bacillati</taxon>
        <taxon>Actinomycetota</taxon>
        <taxon>Actinomycetes</taxon>
        <taxon>Kitasatosporales</taxon>
        <taxon>Streptomycetaceae</taxon>
        <taxon>Streptomyces</taxon>
    </lineage>
</organism>
<reference evidence="2 3" key="1">
    <citation type="journal article" date="2019" name="Int. J. Syst. Evol. Microbiol.">
        <title>The Global Catalogue of Microorganisms (GCM) 10K type strain sequencing project: providing services to taxonomists for standard genome sequencing and annotation.</title>
        <authorList>
            <consortium name="The Broad Institute Genomics Platform"/>
            <consortium name="The Broad Institute Genome Sequencing Center for Infectious Disease"/>
            <person name="Wu L."/>
            <person name="Ma J."/>
        </authorList>
    </citation>
    <scope>NUCLEOTIDE SEQUENCE [LARGE SCALE GENOMIC DNA]</scope>
    <source>
        <strain evidence="2 3">JCM 10673</strain>
    </source>
</reference>
<gene>
    <name evidence="2" type="ORF">GCM10009549_00750</name>
</gene>